<organism evidence="3 4">
    <name type="scientific">Comamonas terrae</name>
    <dbReference type="NCBI Taxonomy" id="673548"/>
    <lineage>
        <taxon>Bacteria</taxon>
        <taxon>Pseudomonadati</taxon>
        <taxon>Pseudomonadota</taxon>
        <taxon>Betaproteobacteria</taxon>
        <taxon>Burkholderiales</taxon>
        <taxon>Comamonadaceae</taxon>
        <taxon>Comamonas</taxon>
    </lineage>
</organism>
<dbReference type="Proteomes" id="UP001597463">
    <property type="component" value="Unassembled WGS sequence"/>
</dbReference>
<dbReference type="SUPFAM" id="SSF54197">
    <property type="entry name" value="HIT-like"/>
    <property type="match status" value="1"/>
</dbReference>
<protein>
    <submittedName>
        <fullName evidence="3">HIT family protein</fullName>
        <ecNumber evidence="3">2.1.1.-</ecNumber>
    </submittedName>
</protein>
<name>A0ABW5UST5_9BURK</name>
<dbReference type="PANTHER" id="PTHR46648">
    <property type="entry name" value="HIT FAMILY PROTEIN 1"/>
    <property type="match status" value="1"/>
</dbReference>
<dbReference type="PROSITE" id="PS00892">
    <property type="entry name" value="HIT_1"/>
    <property type="match status" value="1"/>
</dbReference>
<keyword evidence="4" id="KW-1185">Reference proteome</keyword>
<dbReference type="InterPro" id="IPR019808">
    <property type="entry name" value="Histidine_triad_CS"/>
</dbReference>
<keyword evidence="3" id="KW-0489">Methyltransferase</keyword>
<evidence type="ECO:0000256" key="1">
    <source>
        <dbReference type="PROSITE-ProRule" id="PRU00464"/>
    </source>
</evidence>
<dbReference type="PANTHER" id="PTHR46648:SF1">
    <property type="entry name" value="ADENOSINE 5'-MONOPHOSPHORAMIDASE HNT1"/>
    <property type="match status" value="1"/>
</dbReference>
<dbReference type="RefSeq" id="WP_066476948.1">
    <property type="nucleotide sequence ID" value="NZ_BCNT01000006.1"/>
</dbReference>
<feature type="domain" description="HIT" evidence="2">
    <location>
        <begin position="14"/>
        <end position="121"/>
    </location>
</feature>
<dbReference type="InterPro" id="IPR039384">
    <property type="entry name" value="HINT"/>
</dbReference>
<dbReference type="Gene3D" id="3.30.428.10">
    <property type="entry name" value="HIT-like"/>
    <property type="match status" value="1"/>
</dbReference>
<dbReference type="InterPro" id="IPR001310">
    <property type="entry name" value="Histidine_triad_HIT"/>
</dbReference>
<dbReference type="Pfam" id="PF01230">
    <property type="entry name" value="HIT"/>
    <property type="match status" value="1"/>
</dbReference>
<dbReference type="InterPro" id="IPR036265">
    <property type="entry name" value="HIT-like_sf"/>
</dbReference>
<keyword evidence="3" id="KW-0808">Transferase</keyword>
<dbReference type="PRINTS" id="PR00332">
    <property type="entry name" value="HISTRIAD"/>
</dbReference>
<evidence type="ECO:0000259" key="2">
    <source>
        <dbReference type="PROSITE" id="PS51084"/>
    </source>
</evidence>
<feature type="short sequence motif" description="Histidine triad motif" evidence="1">
    <location>
        <begin position="106"/>
        <end position="110"/>
    </location>
</feature>
<proteinExistence type="predicted"/>
<dbReference type="InterPro" id="IPR011146">
    <property type="entry name" value="HIT-like"/>
</dbReference>
<dbReference type="GO" id="GO:0008168">
    <property type="term" value="F:methyltransferase activity"/>
    <property type="evidence" value="ECO:0007669"/>
    <property type="project" value="UniProtKB-KW"/>
</dbReference>
<sequence>MPMFVDESPAGECIFCKLVNGDIPSAKVYEDELTIAFMDIGQACEGHVLVASKRHAANLLELTPEEAGAAMQTARRIAAAAAQALEPEGITLFQANGAAGGQTVFHFHLHVLPRKAGDGLSLTWKREEPGMPVLNRYAERLRQALAQT</sequence>
<dbReference type="CDD" id="cd01277">
    <property type="entry name" value="HINT_subgroup"/>
    <property type="match status" value="1"/>
</dbReference>
<gene>
    <name evidence="3" type="ORF">ACFSW6_21705</name>
</gene>
<dbReference type="EC" id="2.1.1.-" evidence="3"/>
<evidence type="ECO:0000313" key="3">
    <source>
        <dbReference type="EMBL" id="MFD2756698.1"/>
    </source>
</evidence>
<dbReference type="EMBL" id="JBHUMV010000013">
    <property type="protein sequence ID" value="MFD2756698.1"/>
    <property type="molecule type" value="Genomic_DNA"/>
</dbReference>
<evidence type="ECO:0000313" key="4">
    <source>
        <dbReference type="Proteomes" id="UP001597463"/>
    </source>
</evidence>
<dbReference type="PROSITE" id="PS51084">
    <property type="entry name" value="HIT_2"/>
    <property type="match status" value="1"/>
</dbReference>
<comment type="caution">
    <text evidence="3">The sequence shown here is derived from an EMBL/GenBank/DDBJ whole genome shotgun (WGS) entry which is preliminary data.</text>
</comment>
<dbReference type="GO" id="GO:0032259">
    <property type="term" value="P:methylation"/>
    <property type="evidence" value="ECO:0007669"/>
    <property type="project" value="UniProtKB-KW"/>
</dbReference>
<accession>A0ABW5UST5</accession>
<reference evidence="4" key="1">
    <citation type="journal article" date="2019" name="Int. J. Syst. Evol. Microbiol.">
        <title>The Global Catalogue of Microorganisms (GCM) 10K type strain sequencing project: providing services to taxonomists for standard genome sequencing and annotation.</title>
        <authorList>
            <consortium name="The Broad Institute Genomics Platform"/>
            <consortium name="The Broad Institute Genome Sequencing Center for Infectious Disease"/>
            <person name="Wu L."/>
            <person name="Ma J."/>
        </authorList>
    </citation>
    <scope>NUCLEOTIDE SEQUENCE [LARGE SCALE GENOMIC DNA]</scope>
    <source>
        <strain evidence="4">TISTR 1906</strain>
    </source>
</reference>